<gene>
    <name evidence="5" type="ORF">ACA1_132600</name>
</gene>
<dbReference type="PROSITE" id="PS50181">
    <property type="entry name" value="FBOX"/>
    <property type="match status" value="1"/>
</dbReference>
<dbReference type="Proteomes" id="UP000011083">
    <property type="component" value="Unassembled WGS sequence"/>
</dbReference>
<reference evidence="5 6" key="1">
    <citation type="journal article" date="2013" name="Genome Biol.">
        <title>Genome of Acanthamoeba castellanii highlights extensive lateral gene transfer and early evolution of tyrosine kinase signaling.</title>
        <authorList>
            <person name="Clarke M."/>
            <person name="Lohan A.J."/>
            <person name="Liu B."/>
            <person name="Lagkouvardos I."/>
            <person name="Roy S."/>
            <person name="Zafar N."/>
            <person name="Bertelli C."/>
            <person name="Schilde C."/>
            <person name="Kianianmomeni A."/>
            <person name="Burglin T.R."/>
            <person name="Frech C."/>
            <person name="Turcotte B."/>
            <person name="Kopec K.O."/>
            <person name="Synnott J.M."/>
            <person name="Choo C."/>
            <person name="Paponov I."/>
            <person name="Finkler A."/>
            <person name="Soon Heng Tan C."/>
            <person name="Hutchins A.P."/>
            <person name="Weinmeier T."/>
            <person name="Rattei T."/>
            <person name="Chu J.S."/>
            <person name="Gimenez G."/>
            <person name="Irimia M."/>
            <person name="Rigden D.J."/>
            <person name="Fitzpatrick D.A."/>
            <person name="Lorenzo-Morales J."/>
            <person name="Bateman A."/>
            <person name="Chiu C.H."/>
            <person name="Tang P."/>
            <person name="Hegemann P."/>
            <person name="Fromm H."/>
            <person name="Raoult D."/>
            <person name="Greub G."/>
            <person name="Miranda-Saavedra D."/>
            <person name="Chen N."/>
            <person name="Nash P."/>
            <person name="Ginger M.L."/>
            <person name="Horn M."/>
            <person name="Schaap P."/>
            <person name="Caler L."/>
            <person name="Loftus B."/>
        </authorList>
    </citation>
    <scope>NUCLEOTIDE SEQUENCE [LARGE SCALE GENOMIC DNA]</scope>
    <source>
        <strain evidence="5 6">Neff</strain>
    </source>
</reference>
<dbReference type="STRING" id="1257118.L8GVR9"/>
<proteinExistence type="predicted"/>
<evidence type="ECO:0000259" key="4">
    <source>
        <dbReference type="PROSITE" id="PS50181"/>
    </source>
</evidence>
<dbReference type="EMBL" id="KB007975">
    <property type="protein sequence ID" value="ELR17037.1"/>
    <property type="molecule type" value="Genomic_DNA"/>
</dbReference>
<dbReference type="PANTHER" id="PTHR24180:SF45">
    <property type="entry name" value="POLY [ADP-RIBOSE] POLYMERASE TANKYRASE"/>
    <property type="match status" value="1"/>
</dbReference>
<keyword evidence="1" id="KW-0677">Repeat</keyword>
<dbReference type="Pfam" id="PF00023">
    <property type="entry name" value="Ank"/>
    <property type="match status" value="1"/>
</dbReference>
<dbReference type="SMART" id="SM00248">
    <property type="entry name" value="ANK"/>
    <property type="match status" value="6"/>
</dbReference>
<name>L8GVR9_ACACF</name>
<dbReference type="KEGG" id="acan:ACA1_132600"/>
<dbReference type="Pfam" id="PF12937">
    <property type="entry name" value="F-box-like"/>
    <property type="match status" value="1"/>
</dbReference>
<evidence type="ECO:0000256" key="1">
    <source>
        <dbReference type="ARBA" id="ARBA00022737"/>
    </source>
</evidence>
<sequence length="691" mass="75617">MLGGLWRYGDEDDEDVPYEEEIIDENGDEEEQGAMFGGWLPEEVAVRVFRWLAPDDLARAELVCRQWHSLVNLSAASSSLTPWLWRKVHERHFGGPVPTKKKKSFDQRTFCLHSARLLHKYQQSAANVDAMLTWAINCGHHAALAHILATSPAAVRALPEKRDALAGALGSGDERVVELVCAHGVPVPPHMVTAAVRQGSLAIVGVLLRFAVSTQQTDSDDGGAPPAEITTPLDHLEALLQGSGTSTHTLWHLAAEGGHVSLMAHLAKIHQEHSQEKYRQLLLSYSSRGYTALQVACCQNKRRVFDFLVAGHMCDELLNAPTRYRPIMSALLLAVKHAGVDTTRRLLELGAQESNAGLDFSPLHVACNAEKDREELMALFVERGADVNERTKSGGQRTCLHILAVSPSASVEALQFLLDKGADARQLSGDGKSALEALLTKRPDELARKLAMGELLLAHCCPIASRTSLLVLVLQWLRRPASGWRPHEKAAYDAVEQTTHDALQWLFDRAAWPTPLDAATDVNTVVLPLVGSSSPSIMVLLAANGLNVASHVALEGLFRHGPQSVLERNLKALIGLGLDLNMRHPQTGAPPIHYLGVQFAPLLARHGADVNAVDAQGLTLLDRVLRQSLVRRSTIAMPRNTLSQSQIQATLQRLGIDRWDEHEPAALWVAGADDRRKWHQVAGALASLFHR</sequence>
<keyword evidence="6" id="KW-1185">Reference proteome</keyword>
<dbReference type="VEuPathDB" id="AmoebaDB:ACA1_132600"/>
<dbReference type="InterPro" id="IPR001810">
    <property type="entry name" value="F-box_dom"/>
</dbReference>
<evidence type="ECO:0000313" key="6">
    <source>
        <dbReference type="Proteomes" id="UP000011083"/>
    </source>
</evidence>
<dbReference type="InterPro" id="IPR036047">
    <property type="entry name" value="F-box-like_dom_sf"/>
</dbReference>
<dbReference type="PROSITE" id="PS50088">
    <property type="entry name" value="ANK_REPEAT"/>
    <property type="match status" value="1"/>
</dbReference>
<dbReference type="InterPro" id="IPR036770">
    <property type="entry name" value="Ankyrin_rpt-contain_sf"/>
</dbReference>
<dbReference type="SUPFAM" id="SSF48403">
    <property type="entry name" value="Ankyrin repeat"/>
    <property type="match status" value="2"/>
</dbReference>
<evidence type="ECO:0000313" key="5">
    <source>
        <dbReference type="EMBL" id="ELR17037.1"/>
    </source>
</evidence>
<feature type="domain" description="F-box" evidence="4">
    <location>
        <begin position="34"/>
        <end position="88"/>
    </location>
</feature>
<evidence type="ECO:0000256" key="2">
    <source>
        <dbReference type="ARBA" id="ARBA00023043"/>
    </source>
</evidence>
<dbReference type="SUPFAM" id="SSF81383">
    <property type="entry name" value="F-box domain"/>
    <property type="match status" value="1"/>
</dbReference>
<evidence type="ECO:0000256" key="3">
    <source>
        <dbReference type="PROSITE-ProRule" id="PRU00023"/>
    </source>
</evidence>
<dbReference type="GeneID" id="14917759"/>
<dbReference type="InterPro" id="IPR051637">
    <property type="entry name" value="Ank_repeat_dom-contain_49"/>
</dbReference>
<dbReference type="AlphaFoldDB" id="L8GVR9"/>
<dbReference type="OrthoDB" id="10257471at2759"/>
<protein>
    <submittedName>
        <fullName evidence="5">Ankyrin repeat-containing protein</fullName>
    </submittedName>
</protein>
<keyword evidence="2 3" id="KW-0040">ANK repeat</keyword>
<dbReference type="InterPro" id="IPR002110">
    <property type="entry name" value="Ankyrin_rpt"/>
</dbReference>
<dbReference type="Gene3D" id="1.25.40.20">
    <property type="entry name" value="Ankyrin repeat-containing domain"/>
    <property type="match status" value="3"/>
</dbReference>
<dbReference type="SMART" id="SM00256">
    <property type="entry name" value="FBOX"/>
    <property type="match status" value="1"/>
</dbReference>
<organism evidence="5 6">
    <name type="scientific">Acanthamoeba castellanii (strain ATCC 30010 / Neff)</name>
    <dbReference type="NCBI Taxonomy" id="1257118"/>
    <lineage>
        <taxon>Eukaryota</taxon>
        <taxon>Amoebozoa</taxon>
        <taxon>Discosea</taxon>
        <taxon>Longamoebia</taxon>
        <taxon>Centramoebida</taxon>
        <taxon>Acanthamoebidae</taxon>
        <taxon>Acanthamoeba</taxon>
    </lineage>
</organism>
<dbReference type="CDD" id="cd09917">
    <property type="entry name" value="F-box_SF"/>
    <property type="match status" value="1"/>
</dbReference>
<dbReference type="Gene3D" id="1.20.1280.50">
    <property type="match status" value="1"/>
</dbReference>
<feature type="repeat" description="ANK" evidence="3">
    <location>
        <begin position="358"/>
        <end position="392"/>
    </location>
</feature>
<dbReference type="RefSeq" id="XP_004339050.1">
    <property type="nucleotide sequence ID" value="XM_004339002.1"/>
</dbReference>
<accession>L8GVR9</accession>
<dbReference type="PANTHER" id="PTHR24180">
    <property type="entry name" value="CYCLIN-DEPENDENT KINASE INHIBITOR 2C-RELATED"/>
    <property type="match status" value="1"/>
</dbReference>